<evidence type="ECO:0000256" key="3">
    <source>
        <dbReference type="ARBA" id="ARBA00022692"/>
    </source>
</evidence>
<reference evidence="7 8" key="1">
    <citation type="journal article" date="2016" name="Nat. Commun.">
        <title>Thousands of microbial genomes shed light on interconnected biogeochemical processes in an aquifer system.</title>
        <authorList>
            <person name="Anantharaman K."/>
            <person name="Brown C.T."/>
            <person name="Hug L.A."/>
            <person name="Sharon I."/>
            <person name="Castelle C.J."/>
            <person name="Probst A.J."/>
            <person name="Thomas B.C."/>
            <person name="Singh A."/>
            <person name="Wilkins M.J."/>
            <person name="Karaoz U."/>
            <person name="Brodie E.L."/>
            <person name="Williams K.H."/>
            <person name="Hubbard S.S."/>
            <person name="Banfield J.F."/>
        </authorList>
    </citation>
    <scope>NUCLEOTIDE SEQUENCE [LARGE SCALE GENOMIC DNA]</scope>
</reference>
<evidence type="ECO:0000256" key="4">
    <source>
        <dbReference type="ARBA" id="ARBA00022989"/>
    </source>
</evidence>
<feature type="transmembrane region" description="Helical" evidence="6">
    <location>
        <begin position="273"/>
        <end position="295"/>
    </location>
</feature>
<accession>A0A1G2CK35</accession>
<proteinExistence type="predicted"/>
<keyword evidence="5 6" id="KW-0472">Membrane</keyword>
<dbReference type="PANTHER" id="PTHR30250">
    <property type="entry name" value="PST FAMILY PREDICTED COLANIC ACID TRANSPORTER"/>
    <property type="match status" value="1"/>
</dbReference>
<comment type="caution">
    <text evidence="7">The sequence shown here is derived from an EMBL/GenBank/DDBJ whole genome shotgun (WGS) entry which is preliminary data.</text>
</comment>
<gene>
    <name evidence="7" type="ORF">A2946_01970</name>
</gene>
<feature type="transmembrane region" description="Helical" evidence="6">
    <location>
        <begin position="99"/>
        <end position="120"/>
    </location>
</feature>
<keyword evidence="4 6" id="KW-1133">Transmembrane helix</keyword>
<keyword evidence="2" id="KW-1003">Cell membrane</keyword>
<dbReference type="AlphaFoldDB" id="A0A1G2CK35"/>
<feature type="transmembrane region" description="Helical" evidence="6">
    <location>
        <begin position="307"/>
        <end position="326"/>
    </location>
</feature>
<name>A0A1G2CK35_9BACT</name>
<evidence type="ECO:0000313" key="7">
    <source>
        <dbReference type="EMBL" id="OGZ01617.1"/>
    </source>
</evidence>
<evidence type="ECO:0000256" key="5">
    <source>
        <dbReference type="ARBA" id="ARBA00023136"/>
    </source>
</evidence>
<feature type="transmembrane region" description="Helical" evidence="6">
    <location>
        <begin position="459"/>
        <end position="477"/>
    </location>
</feature>
<evidence type="ECO:0000313" key="8">
    <source>
        <dbReference type="Proteomes" id="UP000178348"/>
    </source>
</evidence>
<dbReference type="PANTHER" id="PTHR30250:SF11">
    <property type="entry name" value="O-ANTIGEN TRANSPORTER-RELATED"/>
    <property type="match status" value="1"/>
</dbReference>
<organism evidence="7 8">
    <name type="scientific">Candidatus Liptonbacteria bacterium RIFCSPLOWO2_01_FULL_53_13</name>
    <dbReference type="NCBI Taxonomy" id="1798651"/>
    <lineage>
        <taxon>Bacteria</taxon>
        <taxon>Candidatus Liptoniibacteriota</taxon>
    </lineage>
</organism>
<keyword evidence="3 6" id="KW-0812">Transmembrane</keyword>
<feature type="transmembrane region" description="Helical" evidence="6">
    <location>
        <begin position="31"/>
        <end position="49"/>
    </location>
</feature>
<feature type="transmembrane region" description="Helical" evidence="6">
    <location>
        <begin position="232"/>
        <end position="261"/>
    </location>
</feature>
<sequence>MVKKIKDFLFYNTTARQTVAKNTLWLSVSNFGGRIVRSILVIYAARILGPTEWGIFNYAITIAAFLTLFVDAGVNQTMMRENAKTTDPKHKIGILSTSFFLKCVLLTAGIFIVLFIAPRIPTAEAVMAEKAAALFPFIALILAFDTLRQFGFSVIDSEEKMQWEAGLFLLTNLSIVGAGFFALTHVGTVVSFTVAYAAGTGIGMIATFLVLRHYFKGLLTNFTRSLVKPIFFSAWPFAISGLLGMLMINTDVVMIGWLLSAENVGLYSAPQRIIQLLYLIPSIISISILPVFARLARNDDKKMAHMLEYLISATFLLAFPLAAGGLLLGQNIISFIFGGGFAAATLSFRILLLTLLIDFPAIILSNAIFSYNKQKKLIVYSALGGFSNVFLNILLIPVFGIAGCALATLIAQCISNIYLWHTMKALNPIAIFPRLKNIAIATAVMAVTTFGISLLSIHILLNIIISACAYFAVLYFLREPVLREIKVMLRQTVSTEQAVYESASG</sequence>
<feature type="transmembrane region" description="Helical" evidence="6">
    <location>
        <begin position="189"/>
        <end position="211"/>
    </location>
</feature>
<feature type="transmembrane region" description="Helical" evidence="6">
    <location>
        <begin position="165"/>
        <end position="183"/>
    </location>
</feature>
<evidence type="ECO:0000256" key="2">
    <source>
        <dbReference type="ARBA" id="ARBA00022475"/>
    </source>
</evidence>
<dbReference type="InterPro" id="IPR002797">
    <property type="entry name" value="Polysacc_synth"/>
</dbReference>
<dbReference type="EMBL" id="MHLB01000034">
    <property type="protein sequence ID" value="OGZ01617.1"/>
    <property type="molecule type" value="Genomic_DNA"/>
</dbReference>
<dbReference type="CDD" id="cd13128">
    <property type="entry name" value="MATE_Wzx_like"/>
    <property type="match status" value="1"/>
</dbReference>
<dbReference type="Proteomes" id="UP000178348">
    <property type="component" value="Unassembled WGS sequence"/>
</dbReference>
<dbReference type="InterPro" id="IPR050833">
    <property type="entry name" value="Poly_Biosynth_Transport"/>
</dbReference>
<protein>
    <submittedName>
        <fullName evidence="7">Uncharacterized protein</fullName>
    </submittedName>
</protein>
<evidence type="ECO:0000256" key="6">
    <source>
        <dbReference type="SAM" id="Phobius"/>
    </source>
</evidence>
<evidence type="ECO:0000256" key="1">
    <source>
        <dbReference type="ARBA" id="ARBA00004651"/>
    </source>
</evidence>
<feature type="transmembrane region" description="Helical" evidence="6">
    <location>
        <begin position="55"/>
        <end position="74"/>
    </location>
</feature>
<feature type="transmembrane region" description="Helical" evidence="6">
    <location>
        <begin position="126"/>
        <end position="144"/>
    </location>
</feature>
<comment type="subcellular location">
    <subcellularLocation>
        <location evidence="1">Cell membrane</location>
        <topology evidence="1">Multi-pass membrane protein</topology>
    </subcellularLocation>
</comment>
<dbReference type="Pfam" id="PF01943">
    <property type="entry name" value="Polysacc_synt"/>
    <property type="match status" value="1"/>
</dbReference>
<dbReference type="GO" id="GO:0005886">
    <property type="term" value="C:plasma membrane"/>
    <property type="evidence" value="ECO:0007669"/>
    <property type="project" value="UniProtKB-SubCell"/>
</dbReference>